<reference evidence="6" key="1">
    <citation type="journal article" date="2018" name="Genome Biol.">
        <title>SKESA: strategic k-mer extension for scrupulous assemblies.</title>
        <authorList>
            <person name="Souvorov A."/>
            <person name="Agarwala R."/>
            <person name="Lipman D.J."/>
        </authorList>
    </citation>
    <scope>NUCLEOTIDE SEQUENCE</scope>
    <source>
        <strain evidence="6">MA.CK_97/00011857</strain>
    </source>
</reference>
<dbReference type="PANTHER" id="PTHR34653">
    <property type="match status" value="1"/>
</dbReference>
<evidence type="ECO:0000256" key="4">
    <source>
        <dbReference type="ARBA" id="ARBA00023143"/>
    </source>
</evidence>
<gene>
    <name evidence="5 6" type="primary">fliE</name>
    <name evidence="6" type="ORF">G8S59_004027</name>
</gene>
<dbReference type="HAMAP" id="MF_00724">
    <property type="entry name" value="FliE"/>
    <property type="match status" value="1"/>
</dbReference>
<evidence type="ECO:0000256" key="3">
    <source>
        <dbReference type="ARBA" id="ARBA00018024"/>
    </source>
</evidence>
<protein>
    <recommendedName>
        <fullName evidence="3 5">Flagellar hook-basal body complex protein FliE</fullName>
    </recommendedName>
</protein>
<keyword evidence="6" id="KW-0966">Cell projection</keyword>
<dbReference type="GO" id="GO:0009425">
    <property type="term" value="C:bacterial-type flagellum basal body"/>
    <property type="evidence" value="ECO:0007669"/>
    <property type="project" value="UniProtKB-SubCell"/>
</dbReference>
<organism evidence="6">
    <name type="scientific">Salmonella enterica</name>
    <name type="common">Salmonella choleraesuis</name>
    <dbReference type="NCBI Taxonomy" id="28901"/>
    <lineage>
        <taxon>Bacteria</taxon>
        <taxon>Pseudomonadati</taxon>
        <taxon>Pseudomonadota</taxon>
        <taxon>Gammaproteobacteria</taxon>
        <taxon>Enterobacterales</taxon>
        <taxon>Enterobacteriaceae</taxon>
        <taxon>Salmonella</taxon>
    </lineage>
</organism>
<reference evidence="6" key="2">
    <citation type="submission" date="2020-02" db="EMBL/GenBank/DDBJ databases">
        <authorList>
            <consortium name="NCBI Pathogen Detection Project"/>
        </authorList>
    </citation>
    <scope>NUCLEOTIDE SEQUENCE</scope>
    <source>
        <strain evidence="6">MA.CK_97/00011857</strain>
    </source>
</reference>
<name>A0A757C3J2_SALER</name>
<keyword evidence="4 5" id="KW-0975">Bacterial flagellum</keyword>
<keyword evidence="6" id="KW-0282">Flagellum</keyword>
<dbReference type="EMBL" id="DAAXCJ010000012">
    <property type="protein sequence ID" value="HAG0390731.1"/>
    <property type="molecule type" value="Genomic_DNA"/>
</dbReference>
<keyword evidence="6" id="KW-0969">Cilium</keyword>
<dbReference type="AlphaFoldDB" id="A0A757C3J2"/>
<comment type="subcellular location">
    <subcellularLocation>
        <location evidence="1 5">Bacterial flagellum basal body</location>
    </subcellularLocation>
</comment>
<dbReference type="PRINTS" id="PR01006">
    <property type="entry name" value="FLGHOOKFLIE"/>
</dbReference>
<comment type="caution">
    <text evidence="6">The sequence shown here is derived from an EMBL/GenBank/DDBJ whole genome shotgun (WGS) entry which is preliminary data.</text>
</comment>
<dbReference type="Pfam" id="PF02049">
    <property type="entry name" value="FliE"/>
    <property type="match status" value="1"/>
</dbReference>
<accession>A0A757C3J2</accession>
<evidence type="ECO:0000313" key="6">
    <source>
        <dbReference type="EMBL" id="HAG0390731.1"/>
    </source>
</evidence>
<dbReference type="GO" id="GO:0005198">
    <property type="term" value="F:structural molecule activity"/>
    <property type="evidence" value="ECO:0007669"/>
    <property type="project" value="UniProtKB-UniRule"/>
</dbReference>
<evidence type="ECO:0000256" key="1">
    <source>
        <dbReference type="ARBA" id="ARBA00004117"/>
    </source>
</evidence>
<dbReference type="GO" id="GO:0003774">
    <property type="term" value="F:cytoskeletal motor activity"/>
    <property type="evidence" value="ECO:0007669"/>
    <property type="project" value="InterPro"/>
</dbReference>
<dbReference type="InterPro" id="IPR001624">
    <property type="entry name" value="FliE"/>
</dbReference>
<dbReference type="GO" id="GO:0071973">
    <property type="term" value="P:bacterial-type flagellum-dependent cell motility"/>
    <property type="evidence" value="ECO:0007669"/>
    <property type="project" value="InterPro"/>
</dbReference>
<dbReference type="PANTHER" id="PTHR34653:SF1">
    <property type="entry name" value="FLAGELLAR HOOK-BASAL BODY COMPLEX PROTEIN FLIE"/>
    <property type="match status" value="1"/>
</dbReference>
<comment type="similarity">
    <text evidence="2 5">Belongs to the FliE family.</text>
</comment>
<evidence type="ECO:0000256" key="2">
    <source>
        <dbReference type="ARBA" id="ARBA00009272"/>
    </source>
</evidence>
<sequence length="107" mass="11807">MSMTIFKGVLDQINHQRENTSLSLFQPISSNDSKISFSDLLIRNLNGISQTQTTARESTEDYLSGKSGQDLSGVMLAIQKSSLTLNFGIQARNKIISAYQDIMSMSV</sequence>
<proteinExistence type="inferred from homology"/>
<evidence type="ECO:0000256" key="5">
    <source>
        <dbReference type="HAMAP-Rule" id="MF_00724"/>
    </source>
</evidence>
<dbReference type="NCBIfam" id="TIGR00205">
    <property type="entry name" value="fliE"/>
    <property type="match status" value="1"/>
</dbReference>